<dbReference type="FunFam" id="2.60.260.20:FF:000006">
    <property type="entry name" value="DnaJ subfamily B member 13"/>
    <property type="match status" value="1"/>
</dbReference>
<dbReference type="KEGG" id="jre:109006996"/>
<feature type="compositionally biased region" description="Polar residues" evidence="2">
    <location>
        <begin position="162"/>
        <end position="175"/>
    </location>
</feature>
<organism evidence="3 4">
    <name type="scientific">Juglans regia</name>
    <name type="common">English walnut</name>
    <dbReference type="NCBI Taxonomy" id="51240"/>
    <lineage>
        <taxon>Eukaryota</taxon>
        <taxon>Viridiplantae</taxon>
        <taxon>Streptophyta</taxon>
        <taxon>Embryophyta</taxon>
        <taxon>Tracheophyta</taxon>
        <taxon>Spermatophyta</taxon>
        <taxon>Magnoliopsida</taxon>
        <taxon>eudicotyledons</taxon>
        <taxon>Gunneridae</taxon>
        <taxon>Pentapetalae</taxon>
        <taxon>rosids</taxon>
        <taxon>fabids</taxon>
        <taxon>Fagales</taxon>
        <taxon>Juglandaceae</taxon>
        <taxon>Juglans</taxon>
    </lineage>
</organism>
<dbReference type="InterPro" id="IPR036869">
    <property type="entry name" value="J_dom_sf"/>
</dbReference>
<dbReference type="InterPro" id="IPR051339">
    <property type="entry name" value="DnaJ_subfamily_B"/>
</dbReference>
<dbReference type="OrthoDB" id="550424at2759"/>
<dbReference type="Gramene" id="Jr13_05540_p1">
    <property type="protein sequence ID" value="cds.Jr13_05540_p1"/>
    <property type="gene ID" value="Jr13_05540"/>
</dbReference>
<gene>
    <name evidence="4" type="primary">LOC109006996</name>
</gene>
<dbReference type="RefSeq" id="XP_018842008.2">
    <property type="nucleotide sequence ID" value="XM_018986463.2"/>
</dbReference>
<dbReference type="Proteomes" id="UP000235220">
    <property type="component" value="Chromosome 13"/>
</dbReference>
<protein>
    <submittedName>
        <fullName evidence="4">DnaJ homolog subfamily B member 4-like</fullName>
    </submittedName>
</protein>
<feature type="region of interest" description="Disordered" evidence="2">
    <location>
        <begin position="95"/>
        <end position="119"/>
    </location>
</feature>
<feature type="compositionally biased region" description="Polar residues" evidence="2">
    <location>
        <begin position="102"/>
        <end position="119"/>
    </location>
</feature>
<dbReference type="SUPFAM" id="SSF46565">
    <property type="entry name" value="Chaperone J-domain"/>
    <property type="match status" value="1"/>
</dbReference>
<dbReference type="FunCoup" id="A0A2I4GDN5">
    <property type="interactions" value="27"/>
</dbReference>
<name>A0A2I4GDN5_JUGRE</name>
<sequence>MRFLVFNLLQFLFAVCNILTISVSSFPAISLSLFMGDPPRSAMTDFYSILEIPKDICKAYKVLFTKLNPDKSPKNKIETESKSISLDEWHKVLNGETEEETTISNDPTTPAGSSHYQNDDGTFFTRHASLFSRSSSRRSKTPTPSPRSSSHSSSRRRCTTPLSRSMSRRGSSETEIPTLLFSRNSRRTSSETEASLLGKMSYIETEKPPSLSRDTSRRGTTPIIFSQSAARRKPPPVEMKLECTLEELCEGCLKKIKITRDAITNTGMIIQEEEILKIQVKPGWNKGTKVTFEGKGDEKPGYLPADIIFVIDERDHPLFTKEGFDLEIGVEIPLVNALTGCSIPIPLLGGEKMTLSFDDIIYPGYEKVIRGQGMPIPREQGRRGDLRIKFLVEFPTELSDEQRAQASRILHDCT</sequence>
<evidence type="ECO:0000313" key="3">
    <source>
        <dbReference type="Proteomes" id="UP000235220"/>
    </source>
</evidence>
<proteinExistence type="predicted"/>
<dbReference type="GO" id="GO:0051082">
    <property type="term" value="F:unfolded protein binding"/>
    <property type="evidence" value="ECO:0000318"/>
    <property type="project" value="GO_Central"/>
</dbReference>
<keyword evidence="1" id="KW-0143">Chaperone</keyword>
<dbReference type="CDD" id="cd06257">
    <property type="entry name" value="DnaJ"/>
    <property type="match status" value="1"/>
</dbReference>
<dbReference type="GeneID" id="109006996"/>
<dbReference type="GO" id="GO:0005829">
    <property type="term" value="C:cytosol"/>
    <property type="evidence" value="ECO:0000318"/>
    <property type="project" value="GO_Central"/>
</dbReference>
<accession>A0A2I4GDN5</accession>
<dbReference type="PANTHER" id="PTHR24078:SF522">
    <property type="entry name" value="DNAJ CHAPERONE C-TERMINAL DOMAIN-CONTAINING PROTEIN"/>
    <property type="match status" value="1"/>
</dbReference>
<dbReference type="Pfam" id="PF01556">
    <property type="entry name" value="DnaJ_C"/>
    <property type="match status" value="1"/>
</dbReference>
<dbReference type="InterPro" id="IPR001623">
    <property type="entry name" value="DnaJ_domain"/>
</dbReference>
<dbReference type="GO" id="GO:0051087">
    <property type="term" value="F:protein-folding chaperone binding"/>
    <property type="evidence" value="ECO:0000318"/>
    <property type="project" value="GO_Central"/>
</dbReference>
<dbReference type="GO" id="GO:0006457">
    <property type="term" value="P:protein folding"/>
    <property type="evidence" value="ECO:0007669"/>
    <property type="project" value="InterPro"/>
</dbReference>
<dbReference type="STRING" id="51240.A0A2I4GDN5"/>
<reference evidence="4" key="1">
    <citation type="submission" date="2025-08" db="UniProtKB">
        <authorList>
            <consortium name="RefSeq"/>
        </authorList>
    </citation>
    <scope>IDENTIFICATION</scope>
    <source>
        <tissue evidence="4">Leaves</tissue>
    </source>
</reference>
<dbReference type="InterPro" id="IPR002939">
    <property type="entry name" value="DnaJ_C"/>
</dbReference>
<dbReference type="PANTHER" id="PTHR24078">
    <property type="entry name" value="DNAJ HOMOLOG SUBFAMILY C MEMBER"/>
    <property type="match status" value="1"/>
</dbReference>
<dbReference type="SUPFAM" id="SSF49493">
    <property type="entry name" value="HSP40/DnaJ peptide-binding domain"/>
    <property type="match status" value="2"/>
</dbReference>
<evidence type="ECO:0000256" key="1">
    <source>
        <dbReference type="ARBA" id="ARBA00023186"/>
    </source>
</evidence>
<feature type="region of interest" description="Disordered" evidence="2">
    <location>
        <begin position="131"/>
        <end position="218"/>
    </location>
</feature>
<dbReference type="Gene3D" id="2.60.260.20">
    <property type="entry name" value="Urease metallochaperone UreE, N-terminal domain"/>
    <property type="match status" value="2"/>
</dbReference>
<evidence type="ECO:0000256" key="2">
    <source>
        <dbReference type="SAM" id="MobiDB-lite"/>
    </source>
</evidence>
<dbReference type="InterPro" id="IPR008971">
    <property type="entry name" value="HSP40/DnaJ_pept-bd"/>
</dbReference>
<keyword evidence="3" id="KW-1185">Reference proteome</keyword>
<evidence type="ECO:0000313" key="4">
    <source>
        <dbReference type="RefSeq" id="XP_018842008.2"/>
    </source>
</evidence>
<dbReference type="FunFam" id="2.60.260.20:FF:000002">
    <property type="entry name" value="Dnaj homolog subfamily b member"/>
    <property type="match status" value="1"/>
</dbReference>
<dbReference type="AlphaFoldDB" id="A0A2I4GDN5"/>
<dbReference type="CDD" id="cd10747">
    <property type="entry name" value="DnaJ_C"/>
    <property type="match status" value="1"/>
</dbReference>